<dbReference type="Proteomes" id="UP000306196">
    <property type="component" value="Unassembled WGS sequence"/>
</dbReference>
<evidence type="ECO:0000259" key="1">
    <source>
        <dbReference type="Pfam" id="PF01507"/>
    </source>
</evidence>
<proteinExistence type="predicted"/>
<dbReference type="PANTHER" id="PTHR43196:SF2">
    <property type="entry name" value="PHOSPHOADENOSINE PHOSPHOSULFATE REDUCTASE"/>
    <property type="match status" value="1"/>
</dbReference>
<dbReference type="OrthoDB" id="9774475at2"/>
<reference evidence="2 3" key="1">
    <citation type="submission" date="2019-05" db="EMBL/GenBank/DDBJ databases">
        <title>Verrucobacter flavum gen. nov., sp. nov. a new member of the family Verrucomicrobiaceae.</title>
        <authorList>
            <person name="Szuroczki S."/>
            <person name="Abbaszade G."/>
            <person name="Szabo A."/>
            <person name="Felfoldi T."/>
            <person name="Schumann P."/>
            <person name="Boka K."/>
            <person name="Keki Z."/>
            <person name="Toumi M."/>
            <person name="Toth E."/>
        </authorList>
    </citation>
    <scope>NUCLEOTIDE SEQUENCE [LARGE SCALE GENOMIC DNA]</scope>
    <source>
        <strain evidence="2 3">MG-N-17</strain>
    </source>
</reference>
<dbReference type="SUPFAM" id="SSF52402">
    <property type="entry name" value="Adenine nucleotide alpha hydrolases-like"/>
    <property type="match status" value="1"/>
</dbReference>
<dbReference type="InterPro" id="IPR014729">
    <property type="entry name" value="Rossmann-like_a/b/a_fold"/>
</dbReference>
<dbReference type="RefSeq" id="WP_138086545.1">
    <property type="nucleotide sequence ID" value="NZ_VAUV01000008.1"/>
</dbReference>
<dbReference type="EMBL" id="VAUV01000008">
    <property type="protein sequence ID" value="TLD70489.1"/>
    <property type="molecule type" value="Genomic_DNA"/>
</dbReference>
<dbReference type="PANTHER" id="PTHR43196">
    <property type="entry name" value="SULFATE ADENYLYLTRANSFERASE SUBUNIT 2"/>
    <property type="match status" value="1"/>
</dbReference>
<dbReference type="AlphaFoldDB" id="A0A5R8KFX3"/>
<evidence type="ECO:0000313" key="3">
    <source>
        <dbReference type="Proteomes" id="UP000306196"/>
    </source>
</evidence>
<dbReference type="InterPro" id="IPR050128">
    <property type="entry name" value="Sulfate_adenylyltrnsfr_sub2"/>
</dbReference>
<organism evidence="2 3">
    <name type="scientific">Phragmitibacter flavus</name>
    <dbReference type="NCBI Taxonomy" id="2576071"/>
    <lineage>
        <taxon>Bacteria</taxon>
        <taxon>Pseudomonadati</taxon>
        <taxon>Verrucomicrobiota</taxon>
        <taxon>Verrucomicrobiia</taxon>
        <taxon>Verrucomicrobiales</taxon>
        <taxon>Verrucomicrobiaceae</taxon>
        <taxon>Phragmitibacter</taxon>
    </lineage>
</organism>
<protein>
    <submittedName>
        <fullName evidence="2">DNA phosphorothioation system sulfurtransferase DndC</fullName>
    </submittedName>
</protein>
<dbReference type="GO" id="GO:0016740">
    <property type="term" value="F:transferase activity"/>
    <property type="evidence" value="ECO:0007669"/>
    <property type="project" value="UniProtKB-KW"/>
</dbReference>
<evidence type="ECO:0000313" key="2">
    <source>
        <dbReference type="EMBL" id="TLD70489.1"/>
    </source>
</evidence>
<comment type="caution">
    <text evidence="2">The sequence shown here is derived from an EMBL/GenBank/DDBJ whole genome shotgun (WGS) entry which is preliminary data.</text>
</comment>
<dbReference type="Gene3D" id="3.40.50.620">
    <property type="entry name" value="HUPs"/>
    <property type="match status" value="1"/>
</dbReference>
<name>A0A5R8KFX3_9BACT</name>
<dbReference type="Pfam" id="PF01507">
    <property type="entry name" value="PAPS_reduct"/>
    <property type="match status" value="1"/>
</dbReference>
<accession>A0A5R8KFX3</accession>
<dbReference type="InterPro" id="IPR002500">
    <property type="entry name" value="PAPS_reduct_dom"/>
</dbReference>
<dbReference type="InterPro" id="IPR017598">
    <property type="entry name" value="SulphurTrfase_DndC"/>
</dbReference>
<keyword evidence="3" id="KW-1185">Reference proteome</keyword>
<sequence length="429" mass="48305">MFAEIKNSLKELYLSDPRPWIIGFSGGKDSTMVASLIFDVAASIPKEKRTKTISVVCTDTRVEIPAIVEMIEGTLLKMRRFSDTADLNLQVHLLRPPSEQSFWVNIIGRGYPPPNRTFRWCTQRMKIDPVNNFVERQLGRTGQAILHLGARSSESSSRAQTLAGIELKNGLRRHPNLPRVDVSNPIEHLTTGEVWAYLLQNNPPWGGSNQDLYRLYKDAGGGECPIHIDSSTPSCGNSRFGCWTCTVVERDKASEGLLASGDERMESMLEFRELLLEIQDPANGFREPMRMNNQPGNGPIKIEGRRKLLRELLKLQDTVKLRLISDEELLLIQQLWKSAHKPDDGRGVARIINAHSGLPMHDLRNSSRLRKLEAEVADELSLSADTLQRLVAKVEEFSENNRAHGLPAELKRILEYDINQLTTDGSPQE</sequence>
<dbReference type="NCBIfam" id="TIGR03183">
    <property type="entry name" value="DNA_S_dndC"/>
    <property type="match status" value="1"/>
</dbReference>
<feature type="domain" description="Phosphoadenosine phosphosulphate reductase" evidence="1">
    <location>
        <begin position="22"/>
        <end position="246"/>
    </location>
</feature>
<keyword evidence="2" id="KW-0808">Transferase</keyword>
<gene>
    <name evidence="2" type="primary">dndC</name>
    <name evidence="2" type="ORF">FEM03_12245</name>
</gene>